<comment type="caution">
    <text evidence="1">The sequence shown here is derived from an EMBL/GenBank/DDBJ whole genome shotgun (WGS) entry which is preliminary data.</text>
</comment>
<evidence type="ECO:0000313" key="1">
    <source>
        <dbReference type="EMBL" id="GGN41142.1"/>
    </source>
</evidence>
<gene>
    <name evidence="1" type="ORF">GCM10011578_089100</name>
</gene>
<sequence>MPGTPDQPDFSGLGGGEDQHAADIVREVVHWYTEQIAAERRAPLPDEERLAQLTAGRTAAYQDLQRLENADAAEEDRLAALYAARLRELES</sequence>
<dbReference type="AlphaFoldDB" id="A0A918CWW3"/>
<dbReference type="Proteomes" id="UP000653411">
    <property type="component" value="Unassembled WGS sequence"/>
</dbReference>
<dbReference type="EMBL" id="BMML01000033">
    <property type="protein sequence ID" value="GGN41142.1"/>
    <property type="molecule type" value="Genomic_DNA"/>
</dbReference>
<dbReference type="RefSeq" id="WP_189268673.1">
    <property type="nucleotide sequence ID" value="NZ_BMML01000033.1"/>
</dbReference>
<protein>
    <submittedName>
        <fullName evidence="1">Uncharacterized protein</fullName>
    </submittedName>
</protein>
<name>A0A918CWW3_9ACTN</name>
<organism evidence="1 2">
    <name type="scientific">Streptomyces fuscichromogenes</name>
    <dbReference type="NCBI Taxonomy" id="1324013"/>
    <lineage>
        <taxon>Bacteria</taxon>
        <taxon>Bacillati</taxon>
        <taxon>Actinomycetota</taxon>
        <taxon>Actinomycetes</taxon>
        <taxon>Kitasatosporales</taxon>
        <taxon>Streptomycetaceae</taxon>
        <taxon>Streptomyces</taxon>
    </lineage>
</organism>
<reference evidence="1" key="1">
    <citation type="journal article" date="2014" name="Int. J. Syst. Evol. Microbiol.">
        <title>Complete genome sequence of Corynebacterium casei LMG S-19264T (=DSM 44701T), isolated from a smear-ripened cheese.</title>
        <authorList>
            <consortium name="US DOE Joint Genome Institute (JGI-PGF)"/>
            <person name="Walter F."/>
            <person name="Albersmeier A."/>
            <person name="Kalinowski J."/>
            <person name="Ruckert C."/>
        </authorList>
    </citation>
    <scope>NUCLEOTIDE SEQUENCE</scope>
    <source>
        <strain evidence="1">CGMCC 4.7110</strain>
    </source>
</reference>
<proteinExistence type="predicted"/>
<evidence type="ECO:0000313" key="2">
    <source>
        <dbReference type="Proteomes" id="UP000653411"/>
    </source>
</evidence>
<keyword evidence="2" id="KW-1185">Reference proteome</keyword>
<reference evidence="1" key="2">
    <citation type="submission" date="2020-09" db="EMBL/GenBank/DDBJ databases">
        <authorList>
            <person name="Sun Q."/>
            <person name="Zhou Y."/>
        </authorList>
    </citation>
    <scope>NUCLEOTIDE SEQUENCE</scope>
    <source>
        <strain evidence="1">CGMCC 4.7110</strain>
    </source>
</reference>
<accession>A0A918CWW3</accession>